<proteinExistence type="predicted"/>
<evidence type="ECO:0000313" key="2">
    <source>
        <dbReference type="Proteomes" id="UP000249057"/>
    </source>
</evidence>
<name>A0ACD1GI26_9EURO</name>
<organism evidence="1 2">
    <name type="scientific">Aspergillus brunneoviolaceus CBS 621.78</name>
    <dbReference type="NCBI Taxonomy" id="1450534"/>
    <lineage>
        <taxon>Eukaryota</taxon>
        <taxon>Fungi</taxon>
        <taxon>Dikarya</taxon>
        <taxon>Ascomycota</taxon>
        <taxon>Pezizomycotina</taxon>
        <taxon>Eurotiomycetes</taxon>
        <taxon>Eurotiomycetidae</taxon>
        <taxon>Eurotiales</taxon>
        <taxon>Aspergillaceae</taxon>
        <taxon>Aspergillus</taxon>
        <taxon>Aspergillus subgen. Circumdati</taxon>
    </lineage>
</organism>
<dbReference type="Proteomes" id="UP000249057">
    <property type="component" value="Unassembled WGS sequence"/>
</dbReference>
<sequence length="104" mass="11765">MPTSVSILIYIGDPLDFTKYRHTGLFFRAYNRSSWDFRVPNLRELQPRTKSTAGIYCSSGGPTGVNQRSLYQKRDFQDPSQEWTHRCGLELPGLGGGCCDCLLD</sequence>
<gene>
    <name evidence="1" type="ORF">BO95DRAFT_38737</name>
</gene>
<keyword evidence="2" id="KW-1185">Reference proteome</keyword>
<reference evidence="1" key="1">
    <citation type="submission" date="2018-02" db="EMBL/GenBank/DDBJ databases">
        <title>The genomes of Aspergillus section Nigri reveals drivers in fungal speciation.</title>
        <authorList>
            <consortium name="DOE Joint Genome Institute"/>
            <person name="Vesth T.C."/>
            <person name="Nybo J."/>
            <person name="Theobald S."/>
            <person name="Brandl J."/>
            <person name="Frisvad J.C."/>
            <person name="Nielsen K.F."/>
            <person name="Lyhne E.K."/>
            <person name="Kogle M.E."/>
            <person name="Kuo A."/>
            <person name="Riley R."/>
            <person name="Clum A."/>
            <person name="Nolan M."/>
            <person name="Lipzen A."/>
            <person name="Salamov A."/>
            <person name="Henrissat B."/>
            <person name="Wiebenga A."/>
            <person name="De vries R.P."/>
            <person name="Grigoriev I.V."/>
            <person name="Mortensen U.H."/>
            <person name="Andersen M.R."/>
            <person name="Baker S.E."/>
        </authorList>
    </citation>
    <scope>NUCLEOTIDE SEQUENCE</scope>
    <source>
        <strain evidence="1">CBS 621.78</strain>
    </source>
</reference>
<accession>A0ACD1GI26</accession>
<dbReference type="EMBL" id="KZ825321">
    <property type="protein sequence ID" value="RAH48878.1"/>
    <property type="molecule type" value="Genomic_DNA"/>
</dbReference>
<protein>
    <submittedName>
        <fullName evidence="1">Uncharacterized protein</fullName>
    </submittedName>
</protein>
<evidence type="ECO:0000313" key="1">
    <source>
        <dbReference type="EMBL" id="RAH48878.1"/>
    </source>
</evidence>